<evidence type="ECO:0000256" key="6">
    <source>
        <dbReference type="ARBA" id="ARBA00038001"/>
    </source>
</evidence>
<evidence type="ECO:0000313" key="9">
    <source>
        <dbReference type="EMBL" id="PFG74599.1"/>
    </source>
</evidence>
<keyword evidence="4" id="KW-0411">Iron-sulfur</keyword>
<dbReference type="GO" id="GO:0051537">
    <property type="term" value="F:2 iron, 2 sulfur cluster binding"/>
    <property type="evidence" value="ECO:0007669"/>
    <property type="project" value="UniProtKB-KW"/>
</dbReference>
<dbReference type="GO" id="GO:0016705">
    <property type="term" value="F:oxidoreductase activity, acting on paired donors, with incorporation or reduction of molecular oxygen"/>
    <property type="evidence" value="ECO:0007669"/>
    <property type="project" value="UniProtKB-ARBA"/>
</dbReference>
<dbReference type="SUPFAM" id="SSF50022">
    <property type="entry name" value="ISP domain"/>
    <property type="match status" value="1"/>
</dbReference>
<evidence type="ECO:0000256" key="5">
    <source>
        <dbReference type="ARBA" id="ARBA00034078"/>
    </source>
</evidence>
<evidence type="ECO:0000256" key="3">
    <source>
        <dbReference type="ARBA" id="ARBA00023004"/>
    </source>
</evidence>
<dbReference type="InterPro" id="IPR036922">
    <property type="entry name" value="Rieske_2Fe-2S_sf"/>
</dbReference>
<evidence type="ECO:0000259" key="8">
    <source>
        <dbReference type="PROSITE" id="PS51296"/>
    </source>
</evidence>
<dbReference type="Pfam" id="PF00355">
    <property type="entry name" value="Rieske"/>
    <property type="match status" value="1"/>
</dbReference>
<comment type="similarity">
    <text evidence="6">Belongs to the bacterial ring-hydroxylating dioxygenase ferredoxin component family.</text>
</comment>
<name>A0A2A9HIF1_TEPT2</name>
<protein>
    <submittedName>
        <fullName evidence="9">Nitrite reductase/ring-hydroxylating ferredoxin subunit</fullName>
    </submittedName>
</protein>
<evidence type="ECO:0000256" key="1">
    <source>
        <dbReference type="ARBA" id="ARBA00022714"/>
    </source>
</evidence>
<sequence>MSPALAFLGVSILGTWGIASIGLIVGGIILLFFPGDPVTASDNTLGGIVLLVAGLVSGGLMQVVVSPLLGLDAPVPIRAKEITPHAAMTRWAKVGLLRDFPDGLPKEVRARAQRVVIVRTGDKVHALNALCSHARLPLAGFPGSPIRPEPIKDNCVMCPFHGARFDIETGKVVRQPFSSQFNAEHPFLGGIQSKLFKLLRFIPMPYQAFPVPKFARPTLTAEDMQTYPVKVENGEVYVGLPR</sequence>
<feature type="domain" description="Rieske" evidence="8">
    <location>
        <begin position="92"/>
        <end position="176"/>
    </location>
</feature>
<evidence type="ECO:0000313" key="10">
    <source>
        <dbReference type="Proteomes" id="UP000223071"/>
    </source>
</evidence>
<reference evidence="9 10" key="1">
    <citation type="submission" date="2017-09" db="EMBL/GenBank/DDBJ databases">
        <title>Sequencing the genomes of two abundant thermophiles in Great Basin hot springs: Thermocrinis jamiesonii and novel Chloroflexi Thermoflexus hugenholtzii.</title>
        <authorList>
            <person name="Hedlund B."/>
        </authorList>
    </citation>
    <scope>NUCLEOTIDE SEQUENCE [LARGE SCALE GENOMIC DNA]</scope>
    <source>
        <strain evidence="9 10">G233</strain>
    </source>
</reference>
<keyword evidence="7" id="KW-1133">Transmembrane helix</keyword>
<keyword evidence="7" id="KW-0812">Transmembrane</keyword>
<proteinExistence type="inferred from homology"/>
<dbReference type="InterPro" id="IPR017941">
    <property type="entry name" value="Rieske_2Fe-2S"/>
</dbReference>
<gene>
    <name evidence="9" type="ORF">A9A59_1836</name>
</gene>
<evidence type="ECO:0000256" key="7">
    <source>
        <dbReference type="SAM" id="Phobius"/>
    </source>
</evidence>
<keyword evidence="7" id="KW-0472">Membrane</keyword>
<accession>A0A2A9HIF1</accession>
<dbReference type="PANTHER" id="PTHR21496">
    <property type="entry name" value="FERREDOXIN-RELATED"/>
    <property type="match status" value="1"/>
</dbReference>
<keyword evidence="1" id="KW-0001">2Fe-2S</keyword>
<evidence type="ECO:0000256" key="2">
    <source>
        <dbReference type="ARBA" id="ARBA00022723"/>
    </source>
</evidence>
<dbReference type="PROSITE" id="PS51296">
    <property type="entry name" value="RIESKE"/>
    <property type="match status" value="1"/>
</dbReference>
<dbReference type="GO" id="GO:0046872">
    <property type="term" value="F:metal ion binding"/>
    <property type="evidence" value="ECO:0007669"/>
    <property type="project" value="UniProtKB-KW"/>
</dbReference>
<keyword evidence="10" id="KW-1185">Reference proteome</keyword>
<feature type="transmembrane region" description="Helical" evidence="7">
    <location>
        <begin position="7"/>
        <end position="33"/>
    </location>
</feature>
<keyword evidence="3" id="KW-0408">Iron</keyword>
<dbReference type="Proteomes" id="UP000223071">
    <property type="component" value="Unassembled WGS sequence"/>
</dbReference>
<dbReference type="EMBL" id="PDJQ01000001">
    <property type="protein sequence ID" value="PFG74599.1"/>
    <property type="molecule type" value="Genomic_DNA"/>
</dbReference>
<dbReference type="PANTHER" id="PTHR21496:SF0">
    <property type="entry name" value="RIESKE DOMAIN-CONTAINING PROTEIN"/>
    <property type="match status" value="1"/>
</dbReference>
<dbReference type="GO" id="GO:0004497">
    <property type="term" value="F:monooxygenase activity"/>
    <property type="evidence" value="ECO:0007669"/>
    <property type="project" value="UniProtKB-ARBA"/>
</dbReference>
<evidence type="ECO:0000256" key="4">
    <source>
        <dbReference type="ARBA" id="ARBA00023014"/>
    </source>
</evidence>
<feature type="transmembrane region" description="Helical" evidence="7">
    <location>
        <begin position="45"/>
        <end position="71"/>
    </location>
</feature>
<comment type="cofactor">
    <cofactor evidence="5">
        <name>[2Fe-2S] cluster</name>
        <dbReference type="ChEBI" id="CHEBI:190135"/>
    </cofactor>
</comment>
<dbReference type="AlphaFoldDB" id="A0A2A9HIF1"/>
<keyword evidence="2" id="KW-0479">Metal-binding</keyword>
<dbReference type="Gene3D" id="2.102.10.10">
    <property type="entry name" value="Rieske [2Fe-2S] iron-sulphur domain"/>
    <property type="match status" value="1"/>
</dbReference>
<organism evidence="9 10">
    <name type="scientific">Tepidiforma thermophila (strain KCTC 52669 / CGMCC 1.13589 / G233)</name>
    <dbReference type="NCBI Taxonomy" id="2761530"/>
    <lineage>
        <taxon>Bacteria</taxon>
        <taxon>Bacillati</taxon>
        <taxon>Chloroflexota</taxon>
        <taxon>Tepidiformia</taxon>
        <taxon>Tepidiformales</taxon>
        <taxon>Tepidiformaceae</taxon>
        <taxon>Tepidiforma</taxon>
    </lineage>
</organism>
<dbReference type="RefSeq" id="WP_098503976.1">
    <property type="nucleotide sequence ID" value="NZ_PDJQ01000001.1"/>
</dbReference>
<comment type="caution">
    <text evidence="9">The sequence shown here is derived from an EMBL/GenBank/DDBJ whole genome shotgun (WGS) entry which is preliminary data.</text>
</comment>